<evidence type="ECO:0000313" key="3">
    <source>
        <dbReference type="Proteomes" id="UP001138793"/>
    </source>
</evidence>
<dbReference type="EMBL" id="JAGGMB010000014">
    <property type="protein sequence ID" value="MBP2079268.1"/>
    <property type="molecule type" value="Genomic_DNA"/>
</dbReference>
<dbReference type="SUPFAM" id="SSF64182">
    <property type="entry name" value="DHH phosphoesterases"/>
    <property type="match status" value="1"/>
</dbReference>
<accession>A0A9X0YUT4</accession>
<feature type="domain" description="Oligoribonuclease NrnB C-terminal" evidence="1">
    <location>
        <begin position="323"/>
        <end position="388"/>
    </location>
</feature>
<dbReference type="InterPro" id="IPR052968">
    <property type="entry name" value="Nucleotide_metab_enz"/>
</dbReference>
<evidence type="ECO:0000259" key="1">
    <source>
        <dbReference type="Pfam" id="PF26386"/>
    </source>
</evidence>
<dbReference type="PANTHER" id="PTHR42146">
    <property type="entry name" value="3',5'-CYCLIC-NUCLEOTIDE PHOSPHODIESTERASE"/>
    <property type="match status" value="1"/>
</dbReference>
<reference evidence="2" key="1">
    <citation type="submission" date="2021-03" db="EMBL/GenBank/DDBJ databases">
        <title>Genomic Encyclopedia of Type Strains, Phase IV (KMG-IV): sequencing the most valuable type-strain genomes for metagenomic binning, comparative biology and taxonomic classification.</title>
        <authorList>
            <person name="Goeker M."/>
        </authorList>
    </citation>
    <scope>NUCLEOTIDE SEQUENCE</scope>
    <source>
        <strain evidence="2">DSM 107338</strain>
    </source>
</reference>
<proteinExistence type="predicted"/>
<dbReference type="Pfam" id="PF26386">
    <property type="entry name" value="NrnB_C"/>
    <property type="match status" value="1"/>
</dbReference>
<gene>
    <name evidence="2" type="ORF">J2Z64_003565</name>
</gene>
<dbReference type="RefSeq" id="WP_149474795.1">
    <property type="nucleotide sequence ID" value="NZ_JAGGMB010000014.1"/>
</dbReference>
<dbReference type="Gene3D" id="3.10.310.30">
    <property type="match status" value="1"/>
</dbReference>
<dbReference type="Proteomes" id="UP001138793">
    <property type="component" value="Unassembled WGS sequence"/>
</dbReference>
<protein>
    <submittedName>
        <fullName evidence="2">Oligoribonuclease NrnB/cAMP/cGMP phosphodiesterase (DHH superfamily)</fullName>
    </submittedName>
</protein>
<evidence type="ECO:0000313" key="2">
    <source>
        <dbReference type="EMBL" id="MBP2079268.1"/>
    </source>
</evidence>
<comment type="caution">
    <text evidence="2">The sequence shown here is derived from an EMBL/GenBank/DDBJ whole genome shotgun (WGS) entry which is preliminary data.</text>
</comment>
<name>A0A9X0YUT4_9BACI</name>
<sequence>MYKLLSHNDLDGVGCGILAKLAFGKEVKVRYNSIASLNREVEWFFENEDKDIFLIITDLSVNEANEKRLEAFHHAGGKVQFLDHHKTALHFNEYEWGHVVVEDTRGNLTSATSLFYEFLVEHQLLEASDAVTEFVELVRQYDTWEWEKNDNQKARQLNALFFLVSIEEFEDIMMERLLQSEHFYFDDFEKKILNMEDDKIERYIHRKKRQLVQTKIGDHFAGIVYAESYHSELGNELGKEYPHLDYIVILNIGGKRAGFRTIHDHVDVSEVASRFAGGGHAKASGCTLTDEAYKLFVADTFHLEALREDEKRNRYNVKGSPFGSMYENRSEVVFLLYPEDDHWVIEKDREKIDQTFSSFADAENFLKRNEEAWLVRDDAFVSSLMEKIGSVNGVKLNNDEKRV</sequence>
<dbReference type="OrthoDB" id="2035301at2"/>
<dbReference type="AlphaFoldDB" id="A0A9X0YUT4"/>
<organism evidence="2 3">
    <name type="scientific">Oceanobacillus polygoni</name>
    <dbReference type="NCBI Taxonomy" id="1235259"/>
    <lineage>
        <taxon>Bacteria</taxon>
        <taxon>Bacillati</taxon>
        <taxon>Bacillota</taxon>
        <taxon>Bacilli</taxon>
        <taxon>Bacillales</taxon>
        <taxon>Bacillaceae</taxon>
        <taxon>Oceanobacillus</taxon>
    </lineage>
</organism>
<dbReference type="PANTHER" id="PTHR42146:SF1">
    <property type="entry name" value="OLIGORIBONUCLEASE NRNB"/>
    <property type="match status" value="1"/>
</dbReference>
<dbReference type="InterPro" id="IPR038763">
    <property type="entry name" value="DHH_sf"/>
</dbReference>
<dbReference type="InterPro" id="IPR058608">
    <property type="entry name" value="NrnB_C"/>
</dbReference>
<keyword evidence="3" id="KW-1185">Reference proteome</keyword>